<accession>A0A382EWA5</accession>
<feature type="non-terminal residue" evidence="1">
    <location>
        <position position="326"/>
    </location>
</feature>
<dbReference type="EMBL" id="UINC01046299">
    <property type="protein sequence ID" value="SVB54127.1"/>
    <property type="molecule type" value="Genomic_DNA"/>
</dbReference>
<proteinExistence type="predicted"/>
<sequence length="326" mass="35378">MAVATLGSAQMETIAIVGTGLAAVSAAKVLINRGIRPTILDCGDILDEQRRTTVERMSNLDPDNWDRADVNLVTSNPTILNKKILPRKLAFGSDYFYGKADQYQSVKTDGIMPPVSYAKGGLSAGWGASVLPPDATELESWPISTQDLEPYFKLVLSDLPYSAVDDGLSAVFPLYSDKNDPLELSNGNKDILNDLQKHSALNDADSVLFGQARLLVKSTKGSIANGCKYCGYCMSGCVYGCIYKSSQDIDKFIASNLIDYIPKTLVHSVSENENDVGVLVYKQDTGKTVNLTFDKILIAAGAVNSCRIVLRSKNIFNKTIRLLSTV</sequence>
<dbReference type="SUPFAM" id="SSF51905">
    <property type="entry name" value="FAD/NAD(P)-binding domain"/>
    <property type="match status" value="1"/>
</dbReference>
<gene>
    <name evidence="1" type="ORF">METZ01_LOCUS206981</name>
</gene>
<dbReference type="AlphaFoldDB" id="A0A382EWA5"/>
<evidence type="ECO:0000313" key="1">
    <source>
        <dbReference type="EMBL" id="SVB54127.1"/>
    </source>
</evidence>
<protein>
    <recommendedName>
        <fullName evidence="2">4Fe-4S ferredoxin-type domain-containing protein</fullName>
    </recommendedName>
</protein>
<dbReference type="Gene3D" id="3.50.50.60">
    <property type="entry name" value="FAD/NAD(P)-binding domain"/>
    <property type="match status" value="1"/>
</dbReference>
<organism evidence="1">
    <name type="scientific">marine metagenome</name>
    <dbReference type="NCBI Taxonomy" id="408172"/>
    <lineage>
        <taxon>unclassified sequences</taxon>
        <taxon>metagenomes</taxon>
        <taxon>ecological metagenomes</taxon>
    </lineage>
</organism>
<name>A0A382EWA5_9ZZZZ</name>
<evidence type="ECO:0008006" key="2">
    <source>
        <dbReference type="Google" id="ProtNLM"/>
    </source>
</evidence>
<dbReference type="InterPro" id="IPR036188">
    <property type="entry name" value="FAD/NAD-bd_sf"/>
</dbReference>
<reference evidence="1" key="1">
    <citation type="submission" date="2018-05" db="EMBL/GenBank/DDBJ databases">
        <authorList>
            <person name="Lanie J.A."/>
            <person name="Ng W.-L."/>
            <person name="Kazmierczak K.M."/>
            <person name="Andrzejewski T.M."/>
            <person name="Davidsen T.M."/>
            <person name="Wayne K.J."/>
            <person name="Tettelin H."/>
            <person name="Glass J.I."/>
            <person name="Rusch D."/>
            <person name="Podicherti R."/>
            <person name="Tsui H.-C.T."/>
            <person name="Winkler M.E."/>
        </authorList>
    </citation>
    <scope>NUCLEOTIDE SEQUENCE</scope>
</reference>